<evidence type="ECO:0000313" key="3">
    <source>
        <dbReference type="Proteomes" id="UP001338125"/>
    </source>
</evidence>
<feature type="compositionally biased region" description="Polar residues" evidence="1">
    <location>
        <begin position="1"/>
        <end position="10"/>
    </location>
</feature>
<proteinExistence type="predicted"/>
<keyword evidence="3" id="KW-1185">Reference proteome</keyword>
<feature type="region of interest" description="Disordered" evidence="1">
    <location>
        <begin position="188"/>
        <end position="235"/>
    </location>
</feature>
<protein>
    <submittedName>
        <fullName evidence="2">Uncharacterized protein</fullName>
    </submittedName>
</protein>
<dbReference type="Proteomes" id="UP001338125">
    <property type="component" value="Unassembled WGS sequence"/>
</dbReference>
<evidence type="ECO:0000313" key="2">
    <source>
        <dbReference type="EMBL" id="KAK5987312.1"/>
    </source>
</evidence>
<sequence length="235" mass="25127">MPALTINTENTTSRPPSPSRPPVSPITPVLGPARLPGDGNGNGGSSNVNNVNRGQAQAQAVTGTSTQQEQQRFARQTFTHSQPDQIVAIKATISALQVQKIRATNDMQALSKAKNEALENSEAFLRDLVSGRVRQTDGFNIVSDDGPAWSSLPKQQDVLRCPPINWSQYGVVGESLDKLHAEQVARPTEGTPAAIGSGGMYEFKGGDGKQERYGGVAAPFSPLKDKIEKKPRGKK</sequence>
<name>A0ABR0S579_9HYPO</name>
<organism evidence="2 3">
    <name type="scientific">Cladobotryum mycophilum</name>
    <dbReference type="NCBI Taxonomy" id="491253"/>
    <lineage>
        <taxon>Eukaryota</taxon>
        <taxon>Fungi</taxon>
        <taxon>Dikarya</taxon>
        <taxon>Ascomycota</taxon>
        <taxon>Pezizomycotina</taxon>
        <taxon>Sordariomycetes</taxon>
        <taxon>Hypocreomycetidae</taxon>
        <taxon>Hypocreales</taxon>
        <taxon>Hypocreaceae</taxon>
        <taxon>Cladobotryum</taxon>
    </lineage>
</organism>
<feature type="compositionally biased region" description="Pro residues" evidence="1">
    <location>
        <begin position="15"/>
        <end position="25"/>
    </location>
</feature>
<dbReference type="EMBL" id="JAVFKD010000016">
    <property type="protein sequence ID" value="KAK5987312.1"/>
    <property type="molecule type" value="Genomic_DNA"/>
</dbReference>
<feature type="compositionally biased region" description="Low complexity" evidence="1">
    <location>
        <begin position="45"/>
        <end position="54"/>
    </location>
</feature>
<accession>A0ABR0S579</accession>
<feature type="region of interest" description="Disordered" evidence="1">
    <location>
        <begin position="1"/>
        <end position="69"/>
    </location>
</feature>
<reference evidence="2 3" key="1">
    <citation type="submission" date="2024-01" db="EMBL/GenBank/DDBJ databases">
        <title>Complete genome of Cladobotryum mycophilum ATHUM6906.</title>
        <authorList>
            <person name="Christinaki A.C."/>
            <person name="Myridakis A.I."/>
            <person name="Kouvelis V.N."/>
        </authorList>
    </citation>
    <scope>NUCLEOTIDE SEQUENCE [LARGE SCALE GENOMIC DNA]</scope>
    <source>
        <strain evidence="2 3">ATHUM6906</strain>
    </source>
</reference>
<evidence type="ECO:0000256" key="1">
    <source>
        <dbReference type="SAM" id="MobiDB-lite"/>
    </source>
</evidence>
<comment type="caution">
    <text evidence="2">The sequence shown here is derived from an EMBL/GenBank/DDBJ whole genome shotgun (WGS) entry which is preliminary data.</text>
</comment>
<gene>
    <name evidence="2" type="ORF">PT974_11437</name>
</gene>
<feature type="compositionally biased region" description="Polar residues" evidence="1">
    <location>
        <begin position="55"/>
        <end position="69"/>
    </location>
</feature>
<feature type="compositionally biased region" description="Basic and acidic residues" evidence="1">
    <location>
        <begin position="223"/>
        <end position="235"/>
    </location>
</feature>